<dbReference type="RefSeq" id="WP_264793516.1">
    <property type="nucleotide sequence ID" value="NZ_AP026867.1"/>
</dbReference>
<dbReference type="EMBL" id="AP026867">
    <property type="protein sequence ID" value="BDS12447.1"/>
    <property type="molecule type" value="Genomic_DNA"/>
</dbReference>
<proteinExistence type="predicted"/>
<name>A0A916DU75_9BACT</name>
<dbReference type="KEGG" id="aup:AsAng_0031700"/>
<keyword evidence="2" id="KW-1185">Reference proteome</keyword>
<protein>
    <recommendedName>
        <fullName evidence="3">DUF3299 domain-containing protein</fullName>
    </recommendedName>
</protein>
<dbReference type="AlphaFoldDB" id="A0A916DU75"/>
<organism evidence="1 2">
    <name type="scientific">Aureispira anguillae</name>
    <dbReference type="NCBI Taxonomy" id="2864201"/>
    <lineage>
        <taxon>Bacteria</taxon>
        <taxon>Pseudomonadati</taxon>
        <taxon>Bacteroidota</taxon>
        <taxon>Saprospiria</taxon>
        <taxon>Saprospirales</taxon>
        <taxon>Saprospiraceae</taxon>
        <taxon>Aureispira</taxon>
    </lineage>
</organism>
<evidence type="ECO:0008006" key="3">
    <source>
        <dbReference type="Google" id="ProtNLM"/>
    </source>
</evidence>
<dbReference type="Proteomes" id="UP001060919">
    <property type="component" value="Chromosome"/>
</dbReference>
<evidence type="ECO:0000313" key="2">
    <source>
        <dbReference type="Proteomes" id="UP001060919"/>
    </source>
</evidence>
<accession>A0A916DU75</accession>
<reference evidence="1" key="1">
    <citation type="submission" date="2022-09" db="EMBL/GenBank/DDBJ databases">
        <title>Aureispira anguillicida sp. nov., isolated from Leptocephalus of Japanese eel Anguilla japonica.</title>
        <authorList>
            <person name="Yuasa K."/>
            <person name="Mekata T."/>
            <person name="Ikunari K."/>
        </authorList>
    </citation>
    <scope>NUCLEOTIDE SEQUENCE</scope>
    <source>
        <strain evidence="1">EL160426</strain>
    </source>
</reference>
<evidence type="ECO:0000313" key="1">
    <source>
        <dbReference type="EMBL" id="BDS12447.1"/>
    </source>
</evidence>
<sequence>MIKKIGFFAILLAIMVCLQPNLFKSIFGGTTSDLSIDEKNLAAPTRGGAENTQYAAGYSAEDFGEAFSSPMDGKFVVEKEMKPIGPWEDLLNLKFSIRFDETVDDVIFEPKFSKKIRSYENKIIEVEGFIIPHDVAADAMADLEDDGQKFMFSAFPLASCFFCGGAGAESVMEAFPKNPIEYTERKIKIRGRLVFNEEDFLKLPYLLKDVVLVEDNL</sequence>
<gene>
    <name evidence="1" type="ORF">AsAng_0031700</name>
</gene>